<dbReference type="STRING" id="1037410.MCSF7_00171"/>
<dbReference type="PANTHER" id="PTHR37826">
    <property type="entry name" value="FLOTILLIN BAND_7_5 DOMAIN PROTEIN"/>
    <property type="match status" value="1"/>
</dbReference>
<comment type="caution">
    <text evidence="2">The sequence shown here is derived from an EMBL/GenBank/DDBJ whole genome shotgun (WGS) entry which is preliminary data.</text>
</comment>
<dbReference type="RefSeq" id="WP_006608456.1">
    <property type="nucleotide sequence ID" value="NZ_AFXA01000008.1"/>
</dbReference>
<dbReference type="Pfam" id="PF13421">
    <property type="entry name" value="Band_7_1"/>
    <property type="match status" value="1"/>
</dbReference>
<dbReference type="AlphaFoldDB" id="F9UJI9"/>
<sequence>MFKKKSILSVIEWTNDNNEYNPNWLIYRYPETQFNSGSKLIVNPGQVAIVVYNGQVKEIIQPGTHELSTNYFPFLNTIQTILYGKKPAYPISIYFINTVLKLDILWGTQSPLEIRDPVYGIILRIRSRGQLGLKLEDYQFFYEKLVGSFATYNVIEYNFVSSQFKGWINQNIKTIIAQFLEENKISYDQINVNLHKIQEKIKEVMDPEVQSFGFKLVRFAIDSISIPDEDKEKINRILEKKSELSLLGEDYKKVKGYDVLSSMAQNTGTTGTIFATGNIMGSGSGNFVDSLVNDKNNQATNNTLKACLKCNWNNDSNSKFCSNCGNLMKKICANCNIEVIGRFCSNCGKGME</sequence>
<organism evidence="2 3">
    <name type="scientific">Mycoplasmopsis columbina SF7</name>
    <dbReference type="NCBI Taxonomy" id="1037410"/>
    <lineage>
        <taxon>Bacteria</taxon>
        <taxon>Bacillati</taxon>
        <taxon>Mycoplasmatota</taxon>
        <taxon>Mycoplasmoidales</taxon>
        <taxon>Metamycoplasmataceae</taxon>
        <taxon>Mycoplasmopsis</taxon>
    </lineage>
</organism>
<dbReference type="InterPro" id="IPR033880">
    <property type="entry name" value="SPFH_YdjI"/>
</dbReference>
<reference evidence="2 3" key="1">
    <citation type="journal article" date="2013" name="Genome Announc.">
        <title>Genome Sequence of Mycoplasma columbinum Strain SF7.</title>
        <authorList>
            <person name="Guo Z."/>
            <person name="Xu X."/>
            <person name="Zheng Q."/>
            <person name="Li T."/>
            <person name="Kuang S."/>
            <person name="Zhang Z."/>
            <person name="Chen Y."/>
            <person name="Lu X."/>
            <person name="Zhou R."/>
            <person name="Bi D."/>
            <person name="Jin H."/>
        </authorList>
    </citation>
    <scope>NUCLEOTIDE SEQUENCE [LARGE SCALE GENOMIC DNA]</scope>
    <source>
        <strain evidence="2 3">SF7</strain>
    </source>
</reference>
<evidence type="ECO:0000313" key="3">
    <source>
        <dbReference type="Proteomes" id="UP000004978"/>
    </source>
</evidence>
<name>F9UJI9_9BACT</name>
<dbReference type="EMBL" id="AFXA01000008">
    <property type="protein sequence ID" value="EGV00370.1"/>
    <property type="molecule type" value="Genomic_DNA"/>
</dbReference>
<protein>
    <submittedName>
        <fullName evidence="2">Antifreeze protein type i</fullName>
    </submittedName>
</protein>
<dbReference type="InterPro" id="IPR036013">
    <property type="entry name" value="Band_7/SPFH_dom_sf"/>
</dbReference>
<dbReference type="CDD" id="cd03408">
    <property type="entry name" value="SPFH_like_u1"/>
    <property type="match status" value="1"/>
</dbReference>
<dbReference type="SUPFAM" id="SSF117892">
    <property type="entry name" value="Band 7/SPFH domain"/>
    <property type="match status" value="1"/>
</dbReference>
<dbReference type="Proteomes" id="UP000004978">
    <property type="component" value="Unassembled WGS sequence"/>
</dbReference>
<keyword evidence="3" id="KW-1185">Reference proteome</keyword>
<evidence type="ECO:0000313" key="2">
    <source>
        <dbReference type="EMBL" id="EGV00370.1"/>
    </source>
</evidence>
<proteinExistence type="predicted"/>
<dbReference type="PANTHER" id="PTHR37826:SF2">
    <property type="entry name" value="ZINC-RIBBON DOMAIN-CONTAINING PROTEIN"/>
    <property type="match status" value="1"/>
</dbReference>
<feature type="domain" description="SPFH" evidence="1">
    <location>
        <begin position="26"/>
        <end position="236"/>
    </location>
</feature>
<dbReference type="eggNOG" id="COG4260">
    <property type="taxonomic scope" value="Bacteria"/>
</dbReference>
<gene>
    <name evidence="2" type="ORF">MCSF7_00171</name>
</gene>
<accession>F9UJI9</accession>
<evidence type="ECO:0000259" key="1">
    <source>
        <dbReference type="Pfam" id="PF13421"/>
    </source>
</evidence>